<accession>A0AAV9LD18</accession>
<dbReference type="EMBL" id="JAWPEI010000006">
    <property type="protein sequence ID" value="KAK4723591.1"/>
    <property type="molecule type" value="Genomic_DNA"/>
</dbReference>
<dbReference type="AlphaFoldDB" id="A0AAV9LD18"/>
<keyword evidence="4" id="KW-1185">Reference proteome</keyword>
<dbReference type="Proteomes" id="UP001311915">
    <property type="component" value="Unassembled WGS sequence"/>
</dbReference>
<dbReference type="InterPro" id="IPR014720">
    <property type="entry name" value="dsRBD_dom"/>
</dbReference>
<dbReference type="CDD" id="cd10845">
    <property type="entry name" value="DSRM_RNAse_III_family"/>
    <property type="match status" value="1"/>
</dbReference>
<organism evidence="3 4">
    <name type="scientific">Solanum pinnatisectum</name>
    <name type="common">tansyleaf nightshade</name>
    <dbReference type="NCBI Taxonomy" id="50273"/>
    <lineage>
        <taxon>Eukaryota</taxon>
        <taxon>Viridiplantae</taxon>
        <taxon>Streptophyta</taxon>
        <taxon>Embryophyta</taxon>
        <taxon>Tracheophyta</taxon>
        <taxon>Spermatophyta</taxon>
        <taxon>Magnoliopsida</taxon>
        <taxon>eudicotyledons</taxon>
        <taxon>Gunneridae</taxon>
        <taxon>Pentapetalae</taxon>
        <taxon>asterids</taxon>
        <taxon>lamiids</taxon>
        <taxon>Solanales</taxon>
        <taxon>Solanaceae</taxon>
        <taxon>Solanoideae</taxon>
        <taxon>Solaneae</taxon>
        <taxon>Solanum</taxon>
    </lineage>
</organism>
<comment type="caution">
    <text evidence="3">The sequence shown here is derived from an EMBL/GenBank/DDBJ whole genome shotgun (WGS) entry which is preliminary data.</text>
</comment>
<keyword evidence="1" id="KW-0694">RNA-binding</keyword>
<dbReference type="PROSITE" id="PS50137">
    <property type="entry name" value="DS_RBD"/>
    <property type="match status" value="1"/>
</dbReference>
<protein>
    <recommendedName>
        <fullName evidence="2">DRBM domain-containing protein</fullName>
    </recommendedName>
</protein>
<evidence type="ECO:0000259" key="2">
    <source>
        <dbReference type="PROSITE" id="PS50137"/>
    </source>
</evidence>
<evidence type="ECO:0000313" key="4">
    <source>
        <dbReference type="Proteomes" id="UP001311915"/>
    </source>
</evidence>
<dbReference type="SMART" id="SM00358">
    <property type="entry name" value="DSRM"/>
    <property type="match status" value="1"/>
</dbReference>
<dbReference type="GO" id="GO:0003723">
    <property type="term" value="F:RNA binding"/>
    <property type="evidence" value="ECO:0007669"/>
    <property type="project" value="UniProtKB-UniRule"/>
</dbReference>
<feature type="domain" description="DRBM" evidence="2">
    <location>
        <begin position="13"/>
        <end position="86"/>
    </location>
</feature>
<name>A0AAV9LD18_9SOLN</name>
<sequence>MDVEFDPTKECEGAKQKLNELCQREKWPKPTYRVEKEIGPAHDRRFICSVQIIIAEGMLFVMGGEKSRAKDAENSAALATIRSLQESKFS</sequence>
<dbReference type="SUPFAM" id="SSF54768">
    <property type="entry name" value="dsRNA-binding domain-like"/>
    <property type="match status" value="1"/>
</dbReference>
<evidence type="ECO:0000256" key="1">
    <source>
        <dbReference type="PROSITE-ProRule" id="PRU00266"/>
    </source>
</evidence>
<reference evidence="3 4" key="1">
    <citation type="submission" date="2023-10" db="EMBL/GenBank/DDBJ databases">
        <title>Genome-Wide Identification Analysis in wild type Solanum Pinnatisectum Reveals Some Genes Defensing Phytophthora Infestans.</title>
        <authorList>
            <person name="Sun C."/>
        </authorList>
    </citation>
    <scope>NUCLEOTIDE SEQUENCE [LARGE SCALE GENOMIC DNA]</scope>
    <source>
        <strain evidence="3">LQN</strain>
        <tissue evidence="3">Leaf</tissue>
    </source>
</reference>
<proteinExistence type="predicted"/>
<dbReference type="Gene3D" id="3.30.160.20">
    <property type="match status" value="1"/>
</dbReference>
<dbReference type="Pfam" id="PF00035">
    <property type="entry name" value="dsrm"/>
    <property type="match status" value="1"/>
</dbReference>
<evidence type="ECO:0000313" key="3">
    <source>
        <dbReference type="EMBL" id="KAK4723591.1"/>
    </source>
</evidence>
<gene>
    <name evidence="3" type="ORF">R3W88_026370</name>
</gene>